<gene>
    <name evidence="8" type="primary">rrrD_1</name>
    <name evidence="8" type="ORF">PEV8663_00590</name>
</gene>
<feature type="signal peptide" evidence="7">
    <location>
        <begin position="1"/>
        <end position="20"/>
    </location>
</feature>
<evidence type="ECO:0000313" key="8">
    <source>
        <dbReference type="EMBL" id="SMX35777.1"/>
    </source>
</evidence>
<keyword evidence="3 6" id="KW-0081">Bacteriolytic enzyme</keyword>
<evidence type="ECO:0000256" key="2">
    <source>
        <dbReference type="ARBA" id="ARBA00022529"/>
    </source>
</evidence>
<reference evidence="8 9" key="1">
    <citation type="submission" date="2017-05" db="EMBL/GenBank/DDBJ databases">
        <authorList>
            <person name="Song R."/>
            <person name="Chenine A.L."/>
            <person name="Ruprecht R.M."/>
        </authorList>
    </citation>
    <scope>NUCLEOTIDE SEQUENCE [LARGE SCALE GENOMIC DNA]</scope>
    <source>
        <strain evidence="8 9">CECT 8663</strain>
    </source>
</reference>
<evidence type="ECO:0000256" key="6">
    <source>
        <dbReference type="RuleBase" id="RU003788"/>
    </source>
</evidence>
<sequence>MQKRVLAGAAAAIAAAVSFIAPWEGLRTDAYRDIVGVWTVCYGETNGVVPDDRHSKDQCDQMLAVQVKAYADRLNRCIDDGIEARMPQSMKVALYSWAYNVGISAACGSTLVRKANAGDLTGACKELPRWNRAGGRVVPGLSNRRAEEYRLCMTGLR</sequence>
<dbReference type="SUPFAM" id="SSF53955">
    <property type="entry name" value="Lysozyme-like"/>
    <property type="match status" value="1"/>
</dbReference>
<dbReference type="GO" id="GO:0009253">
    <property type="term" value="P:peptidoglycan catabolic process"/>
    <property type="evidence" value="ECO:0007669"/>
    <property type="project" value="InterPro"/>
</dbReference>
<dbReference type="GO" id="GO:0016998">
    <property type="term" value="P:cell wall macromolecule catabolic process"/>
    <property type="evidence" value="ECO:0007669"/>
    <property type="project" value="InterPro"/>
</dbReference>
<keyword evidence="9" id="KW-1185">Reference proteome</keyword>
<evidence type="ECO:0000256" key="5">
    <source>
        <dbReference type="ARBA" id="ARBA00023295"/>
    </source>
</evidence>
<dbReference type="HAMAP" id="MF_04136">
    <property type="entry name" value="SAR_ENDOLYSIN"/>
    <property type="match status" value="1"/>
</dbReference>
<keyword evidence="5 6" id="KW-0326">Glycosidase</keyword>
<name>A0A238JZZ0_9RHOB</name>
<keyword evidence="4 6" id="KW-0378">Hydrolase</keyword>
<comment type="catalytic activity">
    <reaction evidence="1 6">
        <text>Hydrolysis of (1-&gt;4)-beta-linkages between N-acetylmuramic acid and N-acetyl-D-glucosamine residues in a peptidoglycan and between N-acetyl-D-glucosamine residues in chitodextrins.</text>
        <dbReference type="EC" id="3.2.1.17"/>
    </reaction>
</comment>
<accession>A0A238JZZ0</accession>
<dbReference type="PANTHER" id="PTHR38107:SF3">
    <property type="entry name" value="LYSOZYME RRRD-RELATED"/>
    <property type="match status" value="1"/>
</dbReference>
<dbReference type="CDD" id="cd16900">
    <property type="entry name" value="endolysin_R21-like"/>
    <property type="match status" value="1"/>
</dbReference>
<evidence type="ECO:0000313" key="9">
    <source>
        <dbReference type="Proteomes" id="UP000220836"/>
    </source>
</evidence>
<protein>
    <recommendedName>
        <fullName evidence="6">Lysozyme</fullName>
        <ecNumber evidence="6">3.2.1.17</ecNumber>
    </recommendedName>
</protein>
<dbReference type="Proteomes" id="UP000220836">
    <property type="component" value="Unassembled WGS sequence"/>
</dbReference>
<proteinExistence type="inferred from homology"/>
<evidence type="ECO:0000256" key="4">
    <source>
        <dbReference type="ARBA" id="ARBA00022801"/>
    </source>
</evidence>
<dbReference type="OrthoDB" id="5327667at2"/>
<dbReference type="PANTHER" id="PTHR38107">
    <property type="match status" value="1"/>
</dbReference>
<dbReference type="InterPro" id="IPR051018">
    <property type="entry name" value="Bacteriophage_GH24"/>
</dbReference>
<dbReference type="Pfam" id="PF00959">
    <property type="entry name" value="Phage_lysozyme"/>
    <property type="match status" value="1"/>
</dbReference>
<dbReference type="Gene3D" id="1.10.530.40">
    <property type="match status" value="1"/>
</dbReference>
<comment type="similarity">
    <text evidence="6">Belongs to the glycosyl hydrolase 24 family.</text>
</comment>
<keyword evidence="2 6" id="KW-0929">Antimicrobial</keyword>
<dbReference type="InterPro" id="IPR023346">
    <property type="entry name" value="Lysozyme-like_dom_sf"/>
</dbReference>
<evidence type="ECO:0000256" key="7">
    <source>
        <dbReference type="SAM" id="SignalP"/>
    </source>
</evidence>
<dbReference type="AlphaFoldDB" id="A0A238JZZ0"/>
<keyword evidence="7" id="KW-0732">Signal</keyword>
<dbReference type="InterPro" id="IPR034690">
    <property type="entry name" value="Endolysin_T4_type"/>
</dbReference>
<evidence type="ECO:0000256" key="1">
    <source>
        <dbReference type="ARBA" id="ARBA00000632"/>
    </source>
</evidence>
<dbReference type="GO" id="GO:0031640">
    <property type="term" value="P:killing of cells of another organism"/>
    <property type="evidence" value="ECO:0007669"/>
    <property type="project" value="UniProtKB-KW"/>
</dbReference>
<evidence type="ECO:0000256" key="3">
    <source>
        <dbReference type="ARBA" id="ARBA00022638"/>
    </source>
</evidence>
<dbReference type="GO" id="GO:0042742">
    <property type="term" value="P:defense response to bacterium"/>
    <property type="evidence" value="ECO:0007669"/>
    <property type="project" value="UniProtKB-KW"/>
</dbReference>
<dbReference type="InterPro" id="IPR043688">
    <property type="entry name" value="SAR_endolysin-like"/>
</dbReference>
<organism evidence="8 9">
    <name type="scientific">Pelagimonas varians</name>
    <dbReference type="NCBI Taxonomy" id="696760"/>
    <lineage>
        <taxon>Bacteria</taxon>
        <taxon>Pseudomonadati</taxon>
        <taxon>Pseudomonadota</taxon>
        <taxon>Alphaproteobacteria</taxon>
        <taxon>Rhodobacterales</taxon>
        <taxon>Roseobacteraceae</taxon>
        <taxon>Pelagimonas</taxon>
    </lineage>
</organism>
<dbReference type="EC" id="3.2.1.17" evidence="6"/>
<dbReference type="EMBL" id="FXYH01000002">
    <property type="protein sequence ID" value="SMX35777.1"/>
    <property type="molecule type" value="Genomic_DNA"/>
</dbReference>
<dbReference type="HAMAP" id="MF_04110">
    <property type="entry name" value="ENDOLYSIN_T4"/>
    <property type="match status" value="1"/>
</dbReference>
<feature type="chain" id="PRO_5012873091" description="Lysozyme" evidence="7">
    <location>
        <begin position="21"/>
        <end position="157"/>
    </location>
</feature>
<dbReference type="InterPro" id="IPR002196">
    <property type="entry name" value="Glyco_hydro_24"/>
</dbReference>
<dbReference type="RefSeq" id="WP_097803142.1">
    <property type="nucleotide sequence ID" value="NZ_FXYH01000002.1"/>
</dbReference>
<dbReference type="InterPro" id="IPR023347">
    <property type="entry name" value="Lysozyme_dom_sf"/>
</dbReference>
<dbReference type="GO" id="GO:0003796">
    <property type="term" value="F:lysozyme activity"/>
    <property type="evidence" value="ECO:0007669"/>
    <property type="project" value="UniProtKB-EC"/>
</dbReference>